<name>C5B6U6_METEA</name>
<dbReference type="AlphaFoldDB" id="C5B6U6"/>
<evidence type="ECO:0000313" key="3">
    <source>
        <dbReference type="Proteomes" id="UP000009081"/>
    </source>
</evidence>
<protein>
    <submittedName>
        <fullName evidence="2">Uncharacterized protein</fullName>
    </submittedName>
</protein>
<geneLocation type="plasmid" evidence="2 3">
    <name>p3META1</name>
</geneLocation>
<dbReference type="EMBL" id="CP001514">
    <property type="protein sequence ID" value="ACS44178.1"/>
    <property type="molecule type" value="Genomic_DNA"/>
</dbReference>
<dbReference type="KEGG" id="mea:Mex_p30003"/>
<sequence length="334" mass="36950">MERPAFSAAAWAAARRGRRTSKMSALNVFVNSTRVMMLTDSSLYLPDGTVVAFEPKAFLVDSWNGAISGRGDCAGITVALNLAERFGSFDEFIARSAPEIERRHRDGLAIAGPGQTTIEIHAVGWSERADRPRAFVLRSLIEHRAGEPAYVWLDHDEEDGCFYHSMSALELWRLHRQGAEPRVDFDAETFDPRRHGIPLMEAQRREIGDAAYCAQAAGRHLVGGAVWLTVVDREGARQGMIHEWPDAVGEPIQPAPFDDARWPRILPMDMGPAWNFDRFKRALDGGAIDPETFALDRVRLAVIEAQAPSSPGGLSRQQRRAAAVQLKKGRVDAA</sequence>
<accession>C5B6U6</accession>
<organism evidence="2 3">
    <name type="scientific">Methylorubrum extorquens (strain ATCC 14718 / DSM 1338 / JCM 2805 / NCIMB 9133 / AM1)</name>
    <name type="common">Methylobacterium extorquens</name>
    <dbReference type="NCBI Taxonomy" id="272630"/>
    <lineage>
        <taxon>Bacteria</taxon>
        <taxon>Pseudomonadati</taxon>
        <taxon>Pseudomonadota</taxon>
        <taxon>Alphaproteobacteria</taxon>
        <taxon>Hyphomicrobiales</taxon>
        <taxon>Methylobacteriaceae</taxon>
        <taxon>Methylorubrum</taxon>
    </lineage>
</organism>
<dbReference type="HOGENOM" id="CLU_831080_0_0_5"/>
<feature type="region of interest" description="Disordered" evidence="1">
    <location>
        <begin position="308"/>
        <end position="334"/>
    </location>
</feature>
<keyword evidence="2" id="KW-0614">Plasmid</keyword>
<keyword evidence="3" id="KW-1185">Reference proteome</keyword>
<dbReference type="Proteomes" id="UP000009081">
    <property type="component" value="Plasmid p3META1"/>
</dbReference>
<evidence type="ECO:0000256" key="1">
    <source>
        <dbReference type="SAM" id="MobiDB-lite"/>
    </source>
</evidence>
<reference evidence="2 3" key="1">
    <citation type="journal article" date="2009" name="PLoS ONE">
        <title>Methylobacterium genome sequences: a reference blueprint to investigate microbial metabolism of C1 compounds from natural and industrial sources.</title>
        <authorList>
            <person name="Vuilleumier S."/>
            <person name="Chistoserdova L."/>
            <person name="Lee M.-C."/>
            <person name="Bringel F."/>
            <person name="Lajus A."/>
            <person name="Zhou Y."/>
            <person name="Gourion B."/>
            <person name="Barbe V."/>
            <person name="Chang J."/>
            <person name="Cruveiller S."/>
            <person name="Dossat C."/>
            <person name="Gillett W."/>
            <person name="Gruffaz C."/>
            <person name="Haugen E."/>
            <person name="Hourcade E."/>
            <person name="Levy R."/>
            <person name="Mangenot S."/>
            <person name="Muller E."/>
            <person name="Nadalig T."/>
            <person name="Pagni M."/>
            <person name="Penny C."/>
            <person name="Peyraud R."/>
            <person name="Robinson D.G."/>
            <person name="Roche D."/>
            <person name="Rouy Z."/>
            <person name="Saenampechek C."/>
            <person name="Salvignol G."/>
            <person name="Vallenet D."/>
            <person name="Wu Z."/>
            <person name="Marx C.J."/>
            <person name="Vorholt J.A."/>
            <person name="Olson M.V."/>
            <person name="Kaul R."/>
            <person name="Weissenbach J."/>
            <person name="Medigue C."/>
            <person name="Lidstrom M.E."/>
        </authorList>
    </citation>
    <scope>NUCLEOTIDE SEQUENCE [LARGE SCALE GENOMIC DNA]</scope>
    <source>
        <strain evidence="3">ATCC 14718 / DSM 1338 / JCM 2805 / NCIMB 9133 / AM1</strain>
    </source>
</reference>
<evidence type="ECO:0000313" key="2">
    <source>
        <dbReference type="EMBL" id="ACS44178.1"/>
    </source>
</evidence>
<gene>
    <name evidence="2" type="ordered locus">MexAM1_p3METAp0003</name>
</gene>
<proteinExistence type="predicted"/>